<dbReference type="PANTHER" id="PTHR31885:SF6">
    <property type="entry name" value="GH04784P"/>
    <property type="match status" value="1"/>
</dbReference>
<keyword evidence="4 6" id="KW-1133">Transmembrane helix</keyword>
<comment type="similarity">
    <text evidence="2">Belongs to the TMEM86 family.</text>
</comment>
<dbReference type="Proteomes" id="UP000799439">
    <property type="component" value="Unassembled WGS sequence"/>
</dbReference>
<dbReference type="GO" id="GO:0016787">
    <property type="term" value="F:hydrolase activity"/>
    <property type="evidence" value="ECO:0007669"/>
    <property type="project" value="TreeGrafter"/>
</dbReference>
<comment type="caution">
    <text evidence="7">The sequence shown here is derived from an EMBL/GenBank/DDBJ whole genome shotgun (WGS) entry which is preliminary data.</text>
</comment>
<sequence>MFALGARTTSLSVVILLFALYHDSTLGLWIFKPLASLGFLLASVDAPKPSSMMRIGLVLAALGDVLLISEKTFEAGLFSFLVGHIFYTLAFAQYPGFRPFFTTLSTIPLACVVFPVHAYLQPYVEGEMQIPVAAYMLVVSIMVAFSFGTKNATCITGALLFYVSDLTVARDQFVLREWANKAVGLPMYYGAQLLLAWTMQ</sequence>
<dbReference type="InterPro" id="IPR012506">
    <property type="entry name" value="TMEM86B-like"/>
</dbReference>
<proteinExistence type="inferred from homology"/>
<keyword evidence="5 6" id="KW-0472">Membrane</keyword>
<accession>A0A9P4ISC2</accession>
<dbReference type="EMBL" id="ML996092">
    <property type="protein sequence ID" value="KAF2149123.1"/>
    <property type="molecule type" value="Genomic_DNA"/>
</dbReference>
<evidence type="ECO:0000256" key="4">
    <source>
        <dbReference type="ARBA" id="ARBA00022989"/>
    </source>
</evidence>
<evidence type="ECO:0000256" key="2">
    <source>
        <dbReference type="ARBA" id="ARBA00007375"/>
    </source>
</evidence>
<dbReference type="OrthoDB" id="2133758at2759"/>
<organism evidence="7 8">
    <name type="scientific">Myriangium duriaei CBS 260.36</name>
    <dbReference type="NCBI Taxonomy" id="1168546"/>
    <lineage>
        <taxon>Eukaryota</taxon>
        <taxon>Fungi</taxon>
        <taxon>Dikarya</taxon>
        <taxon>Ascomycota</taxon>
        <taxon>Pezizomycotina</taxon>
        <taxon>Dothideomycetes</taxon>
        <taxon>Dothideomycetidae</taxon>
        <taxon>Myriangiales</taxon>
        <taxon>Myriangiaceae</taxon>
        <taxon>Myriangium</taxon>
    </lineage>
</organism>
<name>A0A9P4ISC2_9PEZI</name>
<keyword evidence="3 6" id="KW-0812">Transmembrane</keyword>
<feature type="transmembrane region" description="Helical" evidence="6">
    <location>
        <begin position="12"/>
        <end position="31"/>
    </location>
</feature>
<gene>
    <name evidence="7" type="ORF">K461DRAFT_271687</name>
</gene>
<dbReference type="Pfam" id="PF07947">
    <property type="entry name" value="YhhN"/>
    <property type="match status" value="1"/>
</dbReference>
<comment type="subcellular location">
    <subcellularLocation>
        <location evidence="1">Membrane</location>
        <topology evidence="1">Multi-pass membrane protein</topology>
    </subcellularLocation>
</comment>
<evidence type="ECO:0000313" key="7">
    <source>
        <dbReference type="EMBL" id="KAF2149123.1"/>
    </source>
</evidence>
<feature type="transmembrane region" description="Helical" evidence="6">
    <location>
        <begin position="132"/>
        <end position="162"/>
    </location>
</feature>
<keyword evidence="8" id="KW-1185">Reference proteome</keyword>
<reference evidence="7" key="1">
    <citation type="journal article" date="2020" name="Stud. Mycol.">
        <title>101 Dothideomycetes genomes: a test case for predicting lifestyles and emergence of pathogens.</title>
        <authorList>
            <person name="Haridas S."/>
            <person name="Albert R."/>
            <person name="Binder M."/>
            <person name="Bloem J."/>
            <person name="Labutti K."/>
            <person name="Salamov A."/>
            <person name="Andreopoulos B."/>
            <person name="Baker S."/>
            <person name="Barry K."/>
            <person name="Bills G."/>
            <person name="Bluhm B."/>
            <person name="Cannon C."/>
            <person name="Castanera R."/>
            <person name="Culley D."/>
            <person name="Daum C."/>
            <person name="Ezra D."/>
            <person name="Gonzalez J."/>
            <person name="Henrissat B."/>
            <person name="Kuo A."/>
            <person name="Liang C."/>
            <person name="Lipzen A."/>
            <person name="Lutzoni F."/>
            <person name="Magnuson J."/>
            <person name="Mondo S."/>
            <person name="Nolan M."/>
            <person name="Ohm R."/>
            <person name="Pangilinan J."/>
            <person name="Park H.-J."/>
            <person name="Ramirez L."/>
            <person name="Alfaro M."/>
            <person name="Sun H."/>
            <person name="Tritt A."/>
            <person name="Yoshinaga Y."/>
            <person name="Zwiers L.-H."/>
            <person name="Turgeon B."/>
            <person name="Goodwin S."/>
            <person name="Spatafora J."/>
            <person name="Crous P."/>
            <person name="Grigoriev I."/>
        </authorList>
    </citation>
    <scope>NUCLEOTIDE SEQUENCE</scope>
    <source>
        <strain evidence="7">CBS 260.36</strain>
    </source>
</reference>
<evidence type="ECO:0000256" key="1">
    <source>
        <dbReference type="ARBA" id="ARBA00004141"/>
    </source>
</evidence>
<dbReference type="PANTHER" id="PTHR31885">
    <property type="entry name" value="GH04784P"/>
    <property type="match status" value="1"/>
</dbReference>
<dbReference type="GO" id="GO:0016020">
    <property type="term" value="C:membrane"/>
    <property type="evidence" value="ECO:0007669"/>
    <property type="project" value="UniProtKB-SubCell"/>
</dbReference>
<protein>
    <submittedName>
        <fullName evidence="7">YhhN-like protein</fullName>
    </submittedName>
</protein>
<evidence type="ECO:0000256" key="3">
    <source>
        <dbReference type="ARBA" id="ARBA00022692"/>
    </source>
</evidence>
<evidence type="ECO:0000256" key="6">
    <source>
        <dbReference type="SAM" id="Phobius"/>
    </source>
</evidence>
<dbReference type="AlphaFoldDB" id="A0A9P4ISC2"/>
<feature type="transmembrane region" description="Helical" evidence="6">
    <location>
        <begin position="51"/>
        <end position="68"/>
    </location>
</feature>
<evidence type="ECO:0000313" key="8">
    <source>
        <dbReference type="Proteomes" id="UP000799439"/>
    </source>
</evidence>
<evidence type="ECO:0000256" key="5">
    <source>
        <dbReference type="ARBA" id="ARBA00023136"/>
    </source>
</evidence>
<feature type="transmembrane region" description="Helical" evidence="6">
    <location>
        <begin position="75"/>
        <end position="94"/>
    </location>
</feature>